<dbReference type="RefSeq" id="WP_005895367.1">
    <property type="nucleotide sequence ID" value="NZ_AQGQ01000023.1"/>
</dbReference>
<protein>
    <recommendedName>
        <fullName evidence="6">Preprotein translocase subunit SecY</fullName>
    </recommendedName>
</protein>
<feature type="transmembrane region" description="Helical" evidence="3">
    <location>
        <begin position="20"/>
        <end position="44"/>
    </location>
</feature>
<dbReference type="PATRIC" id="fig|1268236.3.peg.1176"/>
<feature type="compositionally biased region" description="Basic and acidic residues" evidence="2">
    <location>
        <begin position="260"/>
        <end position="278"/>
    </location>
</feature>
<keyword evidence="3" id="KW-0472">Membrane</keyword>
<dbReference type="AlphaFoldDB" id="R1HC95"/>
<evidence type="ECO:0000256" key="1">
    <source>
        <dbReference type="SAM" id="Coils"/>
    </source>
</evidence>
<gene>
    <name evidence="4" type="ORF">G113_05899</name>
</gene>
<evidence type="ECO:0000313" key="4">
    <source>
        <dbReference type="EMBL" id="EOD56004.1"/>
    </source>
</evidence>
<evidence type="ECO:0000313" key="5">
    <source>
        <dbReference type="Proteomes" id="UP000013526"/>
    </source>
</evidence>
<dbReference type="OrthoDB" id="5593522at2"/>
<name>R1HC95_9GAMM</name>
<proteinExistence type="predicted"/>
<keyword evidence="3" id="KW-1133">Transmembrane helix</keyword>
<dbReference type="Proteomes" id="UP000013526">
    <property type="component" value="Unassembled WGS sequence"/>
</dbReference>
<feature type="transmembrane region" description="Helical" evidence="3">
    <location>
        <begin position="56"/>
        <end position="76"/>
    </location>
</feature>
<organism evidence="4 5">
    <name type="scientific">Aeromonas molluscorum 848</name>
    <dbReference type="NCBI Taxonomy" id="1268236"/>
    <lineage>
        <taxon>Bacteria</taxon>
        <taxon>Pseudomonadati</taxon>
        <taxon>Pseudomonadota</taxon>
        <taxon>Gammaproteobacteria</taxon>
        <taxon>Aeromonadales</taxon>
        <taxon>Aeromonadaceae</taxon>
        <taxon>Aeromonas</taxon>
    </lineage>
</organism>
<reference evidence="4 5" key="1">
    <citation type="journal article" date="2013" name="Genome Announc.">
        <title>Draft Genome Sequence of Aeromonas molluscorum Strain 848TT, Isolated from Bivalve Molluscs.</title>
        <authorList>
            <person name="Spataro N."/>
            <person name="Farfan M."/>
            <person name="Albarral V."/>
            <person name="Sanglas A."/>
            <person name="Loren J.G."/>
            <person name="Fuste M.C."/>
            <person name="Bosch E."/>
        </authorList>
    </citation>
    <scope>NUCLEOTIDE SEQUENCE [LARGE SCALE GENOMIC DNA]</scope>
    <source>
        <strain evidence="4 5">848</strain>
    </source>
</reference>
<feature type="region of interest" description="Disordered" evidence="2">
    <location>
        <begin position="256"/>
        <end position="278"/>
    </location>
</feature>
<feature type="transmembrane region" description="Helical" evidence="3">
    <location>
        <begin position="214"/>
        <end position="235"/>
    </location>
</feature>
<comment type="caution">
    <text evidence="4">The sequence shown here is derived from an EMBL/GenBank/DDBJ whole genome shotgun (WGS) entry which is preliminary data.</text>
</comment>
<evidence type="ECO:0000256" key="3">
    <source>
        <dbReference type="SAM" id="Phobius"/>
    </source>
</evidence>
<feature type="transmembrane region" description="Helical" evidence="3">
    <location>
        <begin position="88"/>
        <end position="110"/>
    </location>
</feature>
<keyword evidence="5" id="KW-1185">Reference proteome</keyword>
<keyword evidence="1" id="KW-0175">Coiled coil</keyword>
<evidence type="ECO:0000256" key="2">
    <source>
        <dbReference type="SAM" id="MobiDB-lite"/>
    </source>
</evidence>
<sequence>MQTAISLPTPSSQLRYPKGWFALTTVYLFTGLAILASIVFSLLLFLSIDDNPLMKWLFGGLAIIFELGKFYIWYEYGERRARRELGGAFWSLLFYAVLAAISIGGSIGGINSATNTVLGIQAKHEREIARFDEQIDSIERQIRLNEEAARKYIEMARISSGVSGLQQANTQLRLKQDALRQERDAKPVNEQSSMLGLMSSLAEGMGMSIGQVQFLLVCFLSVLLDVFGAFFVSLIGDETRFRRYWQSQRHRVTAISQSSMEREEGTVRNDKVQSEPEPRLTPLETVRQGLQSGRLKCGKRAVAQALSLPLEEVDKIFVQLMNEGVLTQGSNRHYALQAAGQSEPGQYQAGP</sequence>
<evidence type="ECO:0008006" key="6">
    <source>
        <dbReference type="Google" id="ProtNLM"/>
    </source>
</evidence>
<feature type="coiled-coil region" evidence="1">
    <location>
        <begin position="121"/>
        <end position="185"/>
    </location>
</feature>
<dbReference type="EMBL" id="AQGQ01000023">
    <property type="protein sequence ID" value="EOD56004.1"/>
    <property type="molecule type" value="Genomic_DNA"/>
</dbReference>
<accession>R1HC95</accession>
<keyword evidence="3" id="KW-0812">Transmembrane</keyword>